<dbReference type="PROSITE" id="PS51900">
    <property type="entry name" value="CB"/>
    <property type="match status" value="1"/>
</dbReference>
<evidence type="ECO:0000256" key="4">
    <source>
        <dbReference type="PROSITE-ProRule" id="PRU01248"/>
    </source>
</evidence>
<keyword evidence="2 4" id="KW-0238">DNA-binding</keyword>
<keyword evidence="1" id="KW-0229">DNA integration</keyword>
<dbReference type="InterPro" id="IPR010998">
    <property type="entry name" value="Integrase_recombinase_N"/>
</dbReference>
<evidence type="ECO:0000259" key="5">
    <source>
        <dbReference type="PROSITE" id="PS51898"/>
    </source>
</evidence>
<dbReference type="InterPro" id="IPR004107">
    <property type="entry name" value="Integrase_SAM-like_N"/>
</dbReference>
<dbReference type="CDD" id="cd00397">
    <property type="entry name" value="DNA_BRE_C"/>
    <property type="match status" value="1"/>
</dbReference>
<dbReference type="Proteomes" id="UP000292385">
    <property type="component" value="Unassembled WGS sequence"/>
</dbReference>
<name>A0ABY2AD25_9ACTN</name>
<dbReference type="InterPro" id="IPR050090">
    <property type="entry name" value="Tyrosine_recombinase_XerCD"/>
</dbReference>
<dbReference type="InterPro" id="IPR011010">
    <property type="entry name" value="DNA_brk_join_enz"/>
</dbReference>
<dbReference type="SUPFAM" id="SSF56349">
    <property type="entry name" value="DNA breaking-rejoining enzymes"/>
    <property type="match status" value="1"/>
</dbReference>
<organism evidence="7 8">
    <name type="scientific">Kribbella speibonae</name>
    <dbReference type="NCBI Taxonomy" id="1572660"/>
    <lineage>
        <taxon>Bacteria</taxon>
        <taxon>Bacillati</taxon>
        <taxon>Actinomycetota</taxon>
        <taxon>Actinomycetes</taxon>
        <taxon>Propionibacteriales</taxon>
        <taxon>Kribbellaceae</taxon>
        <taxon>Kribbella</taxon>
    </lineage>
</organism>
<dbReference type="Gene3D" id="1.10.150.130">
    <property type="match status" value="1"/>
</dbReference>
<dbReference type="InterPro" id="IPR013762">
    <property type="entry name" value="Integrase-like_cat_sf"/>
</dbReference>
<evidence type="ECO:0000256" key="3">
    <source>
        <dbReference type="ARBA" id="ARBA00023172"/>
    </source>
</evidence>
<dbReference type="PANTHER" id="PTHR30349">
    <property type="entry name" value="PHAGE INTEGRASE-RELATED"/>
    <property type="match status" value="1"/>
</dbReference>
<dbReference type="PROSITE" id="PS51898">
    <property type="entry name" value="TYR_RECOMBINASE"/>
    <property type="match status" value="1"/>
</dbReference>
<feature type="domain" description="Tyr recombinase" evidence="5">
    <location>
        <begin position="105"/>
        <end position="287"/>
    </location>
</feature>
<sequence length="294" mass="32725">MDLSDLLQSWLLALKADGRADNTLTLYRQGVEAYLSWCDSEGLPQVLDRTQVRTWTSALQDGGAEPATVAARQSAVRRYSKWLWQEDEQETDPLAGMRPPKQAEKLVNPLTEDELKRLLKVCAGKTFEDRRDEAVIRVLANSGMRPGECAALWVSDVDLLSGLVVIRKSKTGKGRVAHIGPKTCAAVDRYLRMRRAHKQADGPMLWLGTRGRGFSYAALWSMVKDRAAQAEIEGLNPHRFRHTAATRWLMAGGSEGGAVTAMGWSSRRMLDRYTSATRSQRAADEARQLNLGDL</sequence>
<dbReference type="EMBL" id="SJJY01000001">
    <property type="protein sequence ID" value="TCC26732.1"/>
    <property type="molecule type" value="Genomic_DNA"/>
</dbReference>
<dbReference type="Pfam" id="PF02899">
    <property type="entry name" value="Phage_int_SAM_1"/>
    <property type="match status" value="1"/>
</dbReference>
<dbReference type="Pfam" id="PF00589">
    <property type="entry name" value="Phage_integrase"/>
    <property type="match status" value="1"/>
</dbReference>
<reference evidence="7 8" key="1">
    <citation type="submission" date="2019-02" db="EMBL/GenBank/DDBJ databases">
        <title>Kribbella capetownensis sp. nov. and Kribbella speibonae sp. nov., isolated from soil.</title>
        <authorList>
            <person name="Curtis S.M."/>
            <person name="Norton I."/>
            <person name="Everest G.J."/>
            <person name="Meyers P.R."/>
        </authorList>
    </citation>
    <scope>NUCLEOTIDE SEQUENCE [LARGE SCALE GENOMIC DNA]</scope>
    <source>
        <strain evidence="7 8">SK5</strain>
    </source>
</reference>
<proteinExistence type="predicted"/>
<evidence type="ECO:0000256" key="1">
    <source>
        <dbReference type="ARBA" id="ARBA00022908"/>
    </source>
</evidence>
<keyword evidence="8" id="KW-1185">Reference proteome</keyword>
<evidence type="ECO:0000313" key="8">
    <source>
        <dbReference type="Proteomes" id="UP000292385"/>
    </source>
</evidence>
<evidence type="ECO:0000313" key="7">
    <source>
        <dbReference type="EMBL" id="TCC26732.1"/>
    </source>
</evidence>
<accession>A0ABY2AD25</accession>
<comment type="caution">
    <text evidence="7">The sequence shown here is derived from an EMBL/GenBank/DDBJ whole genome shotgun (WGS) entry which is preliminary data.</text>
</comment>
<dbReference type="RefSeq" id="WP_131459389.1">
    <property type="nucleotide sequence ID" value="NZ_SJJY01000001.1"/>
</dbReference>
<evidence type="ECO:0000256" key="2">
    <source>
        <dbReference type="ARBA" id="ARBA00023125"/>
    </source>
</evidence>
<evidence type="ECO:0000259" key="6">
    <source>
        <dbReference type="PROSITE" id="PS51900"/>
    </source>
</evidence>
<keyword evidence="3" id="KW-0233">DNA recombination</keyword>
<dbReference type="Gene3D" id="1.10.443.10">
    <property type="entry name" value="Intergrase catalytic core"/>
    <property type="match status" value="1"/>
</dbReference>
<dbReference type="PANTHER" id="PTHR30349:SF81">
    <property type="entry name" value="TYROSINE RECOMBINASE XERC"/>
    <property type="match status" value="1"/>
</dbReference>
<dbReference type="InterPro" id="IPR044068">
    <property type="entry name" value="CB"/>
</dbReference>
<gene>
    <name evidence="7" type="ORF">E0H58_01505</name>
</gene>
<dbReference type="InterPro" id="IPR002104">
    <property type="entry name" value="Integrase_catalytic"/>
</dbReference>
<protein>
    <submittedName>
        <fullName evidence="7">Integrase</fullName>
    </submittedName>
</protein>
<feature type="domain" description="Core-binding (CB)" evidence="6">
    <location>
        <begin position="1"/>
        <end position="84"/>
    </location>
</feature>